<comment type="caution">
    <text evidence="3">The sequence shown here is derived from an EMBL/GenBank/DDBJ whole genome shotgun (WGS) entry which is preliminary data.</text>
</comment>
<feature type="signal peptide" evidence="2">
    <location>
        <begin position="1"/>
        <end position="22"/>
    </location>
</feature>
<dbReference type="EMBL" id="JBHSBV010000002">
    <property type="protein sequence ID" value="MFC4200928.1"/>
    <property type="molecule type" value="Genomic_DNA"/>
</dbReference>
<keyword evidence="4" id="KW-1185">Reference proteome</keyword>
<evidence type="ECO:0000256" key="1">
    <source>
        <dbReference type="ARBA" id="ARBA00006987"/>
    </source>
</evidence>
<evidence type="ECO:0000313" key="3">
    <source>
        <dbReference type="EMBL" id="MFC4200928.1"/>
    </source>
</evidence>
<protein>
    <submittedName>
        <fullName evidence="3">Bug family tripartite tricarboxylate transporter substrate binding protein</fullName>
    </submittedName>
</protein>
<evidence type="ECO:0000313" key="4">
    <source>
        <dbReference type="Proteomes" id="UP001595848"/>
    </source>
</evidence>
<accession>A0ABV8NYN0</accession>
<dbReference type="PIRSF" id="PIRSF017082">
    <property type="entry name" value="YflP"/>
    <property type="match status" value="1"/>
</dbReference>
<organism evidence="3 4">
    <name type="scientific">Candidimonas humi</name>
    <dbReference type="NCBI Taxonomy" id="683355"/>
    <lineage>
        <taxon>Bacteria</taxon>
        <taxon>Pseudomonadati</taxon>
        <taxon>Pseudomonadota</taxon>
        <taxon>Betaproteobacteria</taxon>
        <taxon>Burkholderiales</taxon>
        <taxon>Alcaligenaceae</taxon>
        <taxon>Candidimonas</taxon>
    </lineage>
</organism>
<evidence type="ECO:0000256" key="2">
    <source>
        <dbReference type="SAM" id="SignalP"/>
    </source>
</evidence>
<dbReference type="PANTHER" id="PTHR42928:SF5">
    <property type="entry name" value="BLR1237 PROTEIN"/>
    <property type="match status" value="1"/>
</dbReference>
<dbReference type="CDD" id="cd07012">
    <property type="entry name" value="PBP2_Bug_TTT"/>
    <property type="match status" value="1"/>
</dbReference>
<dbReference type="PANTHER" id="PTHR42928">
    <property type="entry name" value="TRICARBOXYLATE-BINDING PROTEIN"/>
    <property type="match status" value="1"/>
</dbReference>
<reference evidence="4" key="1">
    <citation type="journal article" date="2019" name="Int. J. Syst. Evol. Microbiol.">
        <title>The Global Catalogue of Microorganisms (GCM) 10K type strain sequencing project: providing services to taxonomists for standard genome sequencing and annotation.</title>
        <authorList>
            <consortium name="The Broad Institute Genomics Platform"/>
            <consortium name="The Broad Institute Genome Sequencing Center for Infectious Disease"/>
            <person name="Wu L."/>
            <person name="Ma J."/>
        </authorList>
    </citation>
    <scope>NUCLEOTIDE SEQUENCE [LARGE SCALE GENOMIC DNA]</scope>
    <source>
        <strain evidence="4">LMG 24813</strain>
    </source>
</reference>
<gene>
    <name evidence="3" type="ORF">ACFOY1_08185</name>
</gene>
<dbReference type="Proteomes" id="UP001595848">
    <property type="component" value="Unassembled WGS sequence"/>
</dbReference>
<sequence length="322" mass="33156">MNMRIGAWAAGLAMAWAGAAVAAQGFPDRPITLVVPFAAGASADGIGRVLAQELSTSLGQPVIVRNQPGGGGAVGLMAVAHSQPDGYTLGLGATGAIAINPHIPNAAPLKPNKDLAPVAKLADVPLVIVAGKRTGYKNLKDMLDKARAHPQDPIIFGTPGQYTAQHLSGELLARMAGIRMNAVPYRGSGPAVTDLLGGQIGVAVVDLTSAYPHIKTGDLVALGTTGARRSAVAPELPTIAEGGVAGYDAPAWMGLFAPAGIPPAAADKVSAAVKAALAQPEVRKRLINLAAEPDYMGPQDFSRFIARESNRWEQLLKSINQR</sequence>
<dbReference type="RefSeq" id="WP_217963854.1">
    <property type="nucleotide sequence ID" value="NZ_JAHTBN010000003.1"/>
</dbReference>
<keyword evidence="2" id="KW-0732">Signal</keyword>
<name>A0ABV8NYN0_9BURK</name>
<dbReference type="Pfam" id="PF03401">
    <property type="entry name" value="TctC"/>
    <property type="match status" value="1"/>
</dbReference>
<comment type="similarity">
    <text evidence="1">Belongs to the UPF0065 (bug) family.</text>
</comment>
<feature type="chain" id="PRO_5046438318" evidence="2">
    <location>
        <begin position="23"/>
        <end position="322"/>
    </location>
</feature>
<dbReference type="InterPro" id="IPR005064">
    <property type="entry name" value="BUG"/>
</dbReference>
<proteinExistence type="inferred from homology"/>